<name>A0A366M929_9EURY</name>
<proteinExistence type="predicted"/>
<evidence type="ECO:0000256" key="1">
    <source>
        <dbReference type="ARBA" id="ARBA00001946"/>
    </source>
</evidence>
<dbReference type="PANTHER" id="PTHR43046:SF12">
    <property type="entry name" value="GDP-MANNOSE MANNOSYL HYDROLASE"/>
    <property type="match status" value="1"/>
</dbReference>
<dbReference type="SUPFAM" id="SSF55811">
    <property type="entry name" value="Nudix"/>
    <property type="match status" value="1"/>
</dbReference>
<keyword evidence="6" id="KW-1185">Reference proteome</keyword>
<comment type="caution">
    <text evidence="5">The sequence shown here is derived from an EMBL/GenBank/DDBJ whole genome shotgun (WGS) entry which is preliminary data.</text>
</comment>
<dbReference type="InterPro" id="IPR015797">
    <property type="entry name" value="NUDIX_hydrolase-like_dom_sf"/>
</dbReference>
<reference evidence="5 6" key="1">
    <citation type="submission" date="2018-06" db="EMBL/GenBank/DDBJ databases">
        <title>Genomic insight into two independent archaeal endosymbiosis events.</title>
        <authorList>
            <person name="Lind A.E."/>
            <person name="Lewis W.H."/>
            <person name="Spang A."/>
            <person name="Guy L."/>
            <person name="Embley M.T."/>
            <person name="Ettema T.J.G."/>
        </authorList>
    </citation>
    <scope>NUCLEOTIDE SEQUENCE [LARGE SCALE GENOMIC DNA]</scope>
    <source>
        <strain evidence="5">NOE</strain>
    </source>
</reference>
<gene>
    <name evidence="5" type="primary">nudF_2</name>
    <name evidence="5" type="ORF">ALNOE001_16620</name>
</gene>
<evidence type="ECO:0000313" key="6">
    <source>
        <dbReference type="Proteomes" id="UP000253099"/>
    </source>
</evidence>
<dbReference type="AlphaFoldDB" id="A0A366M929"/>
<keyword evidence="3" id="KW-0460">Magnesium</keyword>
<keyword evidence="2 5" id="KW-0378">Hydrolase</keyword>
<feature type="domain" description="Nudix hydrolase" evidence="4">
    <location>
        <begin position="4"/>
        <end position="132"/>
    </location>
</feature>
<protein>
    <submittedName>
        <fullName evidence="5">ADP-ribose pyrophosphatase</fullName>
        <ecNumber evidence="5">3.6.1.13</ecNumber>
    </submittedName>
</protein>
<accession>A0A366M929</accession>
<dbReference type="EMBL" id="NIZT01000054">
    <property type="protein sequence ID" value="RBQ22695.1"/>
    <property type="molecule type" value="Genomic_DNA"/>
</dbReference>
<dbReference type="PANTHER" id="PTHR43046">
    <property type="entry name" value="GDP-MANNOSE MANNOSYL HYDROLASE"/>
    <property type="match status" value="1"/>
</dbReference>
<dbReference type="Proteomes" id="UP000253099">
    <property type="component" value="Unassembled WGS sequence"/>
</dbReference>
<comment type="cofactor">
    <cofactor evidence="1">
        <name>Mg(2+)</name>
        <dbReference type="ChEBI" id="CHEBI:18420"/>
    </cofactor>
</comment>
<dbReference type="Pfam" id="PF00293">
    <property type="entry name" value="NUDIX"/>
    <property type="match status" value="1"/>
</dbReference>
<dbReference type="EC" id="3.6.1.13" evidence="5"/>
<evidence type="ECO:0000259" key="4">
    <source>
        <dbReference type="PROSITE" id="PS51462"/>
    </source>
</evidence>
<evidence type="ECO:0000256" key="3">
    <source>
        <dbReference type="ARBA" id="ARBA00022842"/>
    </source>
</evidence>
<evidence type="ECO:0000256" key="2">
    <source>
        <dbReference type="ARBA" id="ARBA00022801"/>
    </source>
</evidence>
<sequence length="135" mass="15906">MKKPYGLTIRGLLKEKEKILLLKKHLNSKTNPDRWKLPDGKVNPGEDFDKAFIREFKEESALNIELKDLIGAVQENFPHKKTVAIIMNIIIKSGKYNIEISEEHVDWKWATIDEIKNLKVFGWFKRLLEENKYIL</sequence>
<dbReference type="GO" id="GO:0047631">
    <property type="term" value="F:ADP-ribose diphosphatase activity"/>
    <property type="evidence" value="ECO:0007669"/>
    <property type="project" value="UniProtKB-EC"/>
</dbReference>
<organism evidence="5 6">
    <name type="scientific">Candidatus Methanobinarius endosymbioticus</name>
    <dbReference type="NCBI Taxonomy" id="2006182"/>
    <lineage>
        <taxon>Archaea</taxon>
        <taxon>Methanobacteriati</taxon>
        <taxon>Methanobacteriota</taxon>
        <taxon>Methanomada group</taxon>
        <taxon>Methanobacteria</taxon>
        <taxon>Methanobacteriales</taxon>
        <taxon>Methanobacteriaceae</taxon>
        <taxon>Candidatus Methanobinarius</taxon>
    </lineage>
</organism>
<dbReference type="Gene3D" id="3.90.79.10">
    <property type="entry name" value="Nucleoside Triphosphate Pyrophosphohydrolase"/>
    <property type="match status" value="1"/>
</dbReference>
<dbReference type="PROSITE" id="PS51462">
    <property type="entry name" value="NUDIX"/>
    <property type="match status" value="1"/>
</dbReference>
<dbReference type="InterPro" id="IPR000086">
    <property type="entry name" value="NUDIX_hydrolase_dom"/>
</dbReference>
<evidence type="ECO:0000313" key="5">
    <source>
        <dbReference type="EMBL" id="RBQ22695.1"/>
    </source>
</evidence>